<feature type="transmembrane region" description="Helical" evidence="1">
    <location>
        <begin position="20"/>
        <end position="37"/>
    </location>
</feature>
<comment type="caution">
    <text evidence="2">The sequence shown here is derived from an EMBL/GenBank/DDBJ whole genome shotgun (WGS) entry which is preliminary data.</text>
</comment>
<keyword evidence="1" id="KW-0472">Membrane</keyword>
<feature type="non-terminal residue" evidence="2">
    <location>
        <position position="1"/>
    </location>
</feature>
<dbReference type="OrthoDB" id="106052at2759"/>
<accession>A0A225UH28</accession>
<dbReference type="EMBL" id="NBNE01018233">
    <property type="protein sequence ID" value="OWY92362.1"/>
    <property type="molecule type" value="Genomic_DNA"/>
</dbReference>
<keyword evidence="1" id="KW-1133">Transmembrane helix</keyword>
<reference evidence="3" key="1">
    <citation type="submission" date="2017-03" db="EMBL/GenBank/DDBJ databases">
        <title>Phytopthora megakarya and P. palmivora, two closely related causual agents of cacao black pod achieved similar genome size and gene model numbers by different mechanisms.</title>
        <authorList>
            <person name="Ali S."/>
            <person name="Shao J."/>
            <person name="Larry D.J."/>
            <person name="Kronmiller B."/>
            <person name="Shen D."/>
            <person name="Strem M.D."/>
            <person name="Melnick R.L."/>
            <person name="Guiltinan M.J."/>
            <person name="Tyler B.M."/>
            <person name="Meinhardt L.W."/>
            <person name="Bailey B.A."/>
        </authorList>
    </citation>
    <scope>NUCLEOTIDE SEQUENCE [LARGE SCALE GENOMIC DNA]</scope>
    <source>
        <strain evidence="3">zdho120</strain>
    </source>
</reference>
<sequence length="113" mass="13066">SGKSTDDVFKLLKFDKGENIYIFQDILLLSTWVSYINKIIKENPDKKDALFIALQARLQDRPLNQILNDAKVFPRMEIIAAKVQTTKIQNYYMGEEPPMEVFELLVLDDIGND</sequence>
<protein>
    <submittedName>
        <fullName evidence="2">Avirulence (Avh) protein</fullName>
    </submittedName>
</protein>
<gene>
    <name evidence="2" type="ORF">PHMEG_00038672</name>
</gene>
<evidence type="ECO:0000256" key="1">
    <source>
        <dbReference type="SAM" id="Phobius"/>
    </source>
</evidence>
<keyword evidence="1" id="KW-0812">Transmembrane</keyword>
<evidence type="ECO:0000313" key="2">
    <source>
        <dbReference type="EMBL" id="OWY92362.1"/>
    </source>
</evidence>
<dbReference type="Proteomes" id="UP000198211">
    <property type="component" value="Unassembled WGS sequence"/>
</dbReference>
<dbReference type="AlphaFoldDB" id="A0A225UH28"/>
<proteinExistence type="predicted"/>
<evidence type="ECO:0000313" key="3">
    <source>
        <dbReference type="Proteomes" id="UP000198211"/>
    </source>
</evidence>
<name>A0A225UH28_9STRA</name>
<organism evidence="2 3">
    <name type="scientific">Phytophthora megakarya</name>
    <dbReference type="NCBI Taxonomy" id="4795"/>
    <lineage>
        <taxon>Eukaryota</taxon>
        <taxon>Sar</taxon>
        <taxon>Stramenopiles</taxon>
        <taxon>Oomycota</taxon>
        <taxon>Peronosporomycetes</taxon>
        <taxon>Peronosporales</taxon>
        <taxon>Peronosporaceae</taxon>
        <taxon>Phytophthora</taxon>
    </lineage>
</organism>
<keyword evidence="3" id="KW-1185">Reference proteome</keyword>